<dbReference type="Proteomes" id="UP000276010">
    <property type="component" value="Unassembled WGS sequence"/>
</dbReference>
<gene>
    <name evidence="2" type="ORF">EIM44_10765</name>
</gene>
<dbReference type="EMBL" id="RRUC01000050">
    <property type="protein sequence ID" value="RRN00347.1"/>
    <property type="molecule type" value="Genomic_DNA"/>
</dbReference>
<dbReference type="GO" id="GO:0016020">
    <property type="term" value="C:membrane"/>
    <property type="evidence" value="ECO:0007669"/>
    <property type="project" value="InterPro"/>
</dbReference>
<accession>A0A426FF68</accession>
<comment type="caution">
    <text evidence="2">The sequence shown here is derived from an EMBL/GenBank/DDBJ whole genome shotgun (WGS) entry which is preliminary data.</text>
</comment>
<protein>
    <submittedName>
        <fullName evidence="2">FxsA family protein</fullName>
    </submittedName>
</protein>
<organism evidence="2 3">
    <name type="scientific">Bibersteinia trehalosi</name>
    <name type="common">Pasteurella trehalosi</name>
    <dbReference type="NCBI Taxonomy" id="47735"/>
    <lineage>
        <taxon>Bacteria</taxon>
        <taxon>Pseudomonadati</taxon>
        <taxon>Pseudomonadota</taxon>
        <taxon>Gammaproteobacteria</taxon>
        <taxon>Pasteurellales</taxon>
        <taxon>Pasteurellaceae</taxon>
        <taxon>Bibersteinia</taxon>
    </lineage>
</organism>
<keyword evidence="1" id="KW-0472">Membrane</keyword>
<dbReference type="InterPro" id="IPR007313">
    <property type="entry name" value="FxsA"/>
</dbReference>
<dbReference type="AlphaFoldDB" id="A0A426FF68"/>
<dbReference type="Pfam" id="PF04186">
    <property type="entry name" value="FxsA"/>
    <property type="match status" value="1"/>
</dbReference>
<dbReference type="STRING" id="1263831.F543_19790"/>
<name>A0A426FF68_BIBTR</name>
<dbReference type="NCBIfam" id="NF008528">
    <property type="entry name" value="PRK11463.1-2"/>
    <property type="match status" value="1"/>
</dbReference>
<feature type="transmembrane region" description="Helical" evidence="1">
    <location>
        <begin position="6"/>
        <end position="23"/>
    </location>
</feature>
<keyword evidence="1" id="KW-0812">Transmembrane</keyword>
<dbReference type="PANTHER" id="PTHR35335">
    <property type="entry name" value="UPF0716 PROTEIN FXSA"/>
    <property type="match status" value="1"/>
</dbReference>
<keyword evidence="1" id="KW-1133">Transmembrane helix</keyword>
<feature type="transmembrane region" description="Helical" evidence="1">
    <location>
        <begin position="30"/>
        <end position="48"/>
    </location>
</feature>
<sequence length="155" mass="17267">MPFLLFIFGFFLYIYLEISLLVSVGSNIGVLPMILLMVAISVVGLWVLKARGIFTAWQIKKQLGEGKIPTQAVSSSILFLIAGILLIIPGFISDFLAVLALLPFSRKFIEKLASRFIANKFKIFSFGSTAYTSQSQGTTFDAEFERKADDDKRIK</sequence>
<dbReference type="PANTHER" id="PTHR35335:SF1">
    <property type="entry name" value="UPF0716 PROTEIN FXSA"/>
    <property type="match status" value="1"/>
</dbReference>
<evidence type="ECO:0000313" key="3">
    <source>
        <dbReference type="Proteomes" id="UP000276010"/>
    </source>
</evidence>
<reference evidence="2 3" key="1">
    <citation type="submission" date="2018-11" db="EMBL/GenBank/DDBJ databases">
        <title>Whole genome sequence of Bibersteinia trehalosi strain OADDL-BT1 an multidrug resistant pathogen isolate.</title>
        <authorList>
            <person name="Couger M."/>
            <person name="Ramachandran A."/>
        </authorList>
    </citation>
    <scope>NUCLEOTIDE SEQUENCE [LARGE SCALE GENOMIC DNA]</scope>
    <source>
        <strain evidence="2 3">OADDL-BT1</strain>
    </source>
</reference>
<evidence type="ECO:0000313" key="2">
    <source>
        <dbReference type="EMBL" id="RRN00347.1"/>
    </source>
</evidence>
<dbReference type="RefSeq" id="WP_015431824.1">
    <property type="nucleotide sequence ID" value="NZ_RRUC01000050.1"/>
</dbReference>
<proteinExistence type="predicted"/>
<evidence type="ECO:0000256" key="1">
    <source>
        <dbReference type="SAM" id="Phobius"/>
    </source>
</evidence>
<feature type="transmembrane region" description="Helical" evidence="1">
    <location>
        <begin position="77"/>
        <end position="102"/>
    </location>
</feature>